<dbReference type="AlphaFoldDB" id="A0A5Q4BLE1"/>
<evidence type="ECO:0000256" key="1">
    <source>
        <dbReference type="ARBA" id="ARBA00005986"/>
    </source>
</evidence>
<reference evidence="3 4" key="1">
    <citation type="journal article" date="2019" name="Sci. Rep.">
        <title>Colletotrichum shisoi sp. nov., an anthracnose pathogen of Perilla frutescens in Japan: molecular phylogenetic, morphological and genomic evidence.</title>
        <authorList>
            <person name="Gan P."/>
            <person name="Tsushima A."/>
            <person name="Hiroyama R."/>
            <person name="Narusaka M."/>
            <person name="Takano Y."/>
            <person name="Narusaka Y."/>
            <person name="Kawaradani M."/>
            <person name="Damm U."/>
            <person name="Shirasu K."/>
        </authorList>
    </citation>
    <scope>NUCLEOTIDE SEQUENCE [LARGE SCALE GENOMIC DNA]</scope>
    <source>
        <strain evidence="3 4">PG-2018a</strain>
    </source>
</reference>
<evidence type="ECO:0000313" key="3">
    <source>
        <dbReference type="EMBL" id="TQN67467.1"/>
    </source>
</evidence>
<dbReference type="Pfam" id="PF07110">
    <property type="entry name" value="EthD"/>
    <property type="match status" value="1"/>
</dbReference>
<name>A0A5Q4BLE1_9PEZI</name>
<dbReference type="GO" id="GO:0016491">
    <property type="term" value="F:oxidoreductase activity"/>
    <property type="evidence" value="ECO:0007669"/>
    <property type="project" value="InterPro"/>
</dbReference>
<dbReference type="Gene3D" id="3.30.70.100">
    <property type="match status" value="1"/>
</dbReference>
<sequence>MTQRKKPVASRAAPALTGPAPERGRYLRITMYIRKLPGITDDYFHAYWANNHRQAALANSTFAAKIRRYSQYHITPELREQAARLGGTVLDFDGAAEFWVESLEDWEAIWGDREFARILSADMAKFVLEPLHVSLGYDYLVAGKDWEAAPAA</sequence>
<proteinExistence type="inferred from homology"/>
<gene>
    <name evidence="3" type="ORF">CSHISOI_07969</name>
</gene>
<protein>
    <recommendedName>
        <fullName evidence="2">EthD domain-containing protein</fullName>
    </recommendedName>
</protein>
<feature type="domain" description="EthD" evidence="2">
    <location>
        <begin position="37"/>
        <end position="127"/>
    </location>
</feature>
<dbReference type="SUPFAM" id="SSF54909">
    <property type="entry name" value="Dimeric alpha+beta barrel"/>
    <property type="match status" value="1"/>
</dbReference>
<dbReference type="EMBL" id="PUHP01000912">
    <property type="protein sequence ID" value="TQN67467.1"/>
    <property type="molecule type" value="Genomic_DNA"/>
</dbReference>
<dbReference type="OrthoDB" id="3454835at2759"/>
<comment type="similarity">
    <text evidence="1">Belongs to the tpcK family.</text>
</comment>
<organism evidence="3 4">
    <name type="scientific">Colletotrichum shisoi</name>
    <dbReference type="NCBI Taxonomy" id="2078593"/>
    <lineage>
        <taxon>Eukaryota</taxon>
        <taxon>Fungi</taxon>
        <taxon>Dikarya</taxon>
        <taxon>Ascomycota</taxon>
        <taxon>Pezizomycotina</taxon>
        <taxon>Sordariomycetes</taxon>
        <taxon>Hypocreomycetidae</taxon>
        <taxon>Glomerellales</taxon>
        <taxon>Glomerellaceae</taxon>
        <taxon>Colletotrichum</taxon>
        <taxon>Colletotrichum destructivum species complex</taxon>
    </lineage>
</organism>
<dbReference type="Proteomes" id="UP000326340">
    <property type="component" value="Unassembled WGS sequence"/>
</dbReference>
<evidence type="ECO:0000259" key="2">
    <source>
        <dbReference type="Pfam" id="PF07110"/>
    </source>
</evidence>
<comment type="caution">
    <text evidence="3">The sequence shown here is derived from an EMBL/GenBank/DDBJ whole genome shotgun (WGS) entry which is preliminary data.</text>
</comment>
<accession>A0A5Q4BLE1</accession>
<evidence type="ECO:0000313" key="4">
    <source>
        <dbReference type="Proteomes" id="UP000326340"/>
    </source>
</evidence>
<dbReference type="InterPro" id="IPR011008">
    <property type="entry name" value="Dimeric_a/b-barrel"/>
</dbReference>
<keyword evidence="4" id="KW-1185">Reference proteome</keyword>
<dbReference type="InterPro" id="IPR009799">
    <property type="entry name" value="EthD_dom"/>
</dbReference>